<proteinExistence type="predicted"/>
<keyword evidence="1" id="KW-0472">Membrane</keyword>
<evidence type="ECO:0000313" key="2">
    <source>
        <dbReference type="EMBL" id="DAD22760.1"/>
    </source>
</evidence>
<dbReference type="AlphaFoldDB" id="A0A822XQR7"/>
<feature type="transmembrane region" description="Helical" evidence="1">
    <location>
        <begin position="120"/>
        <end position="138"/>
    </location>
</feature>
<dbReference type="EMBL" id="DUZY01000001">
    <property type="protein sequence ID" value="DAD22760.1"/>
    <property type="molecule type" value="Genomic_DNA"/>
</dbReference>
<dbReference type="PANTHER" id="PTHR31168:SF21">
    <property type="entry name" value="EMB|CAB89385.1"/>
    <property type="match status" value="1"/>
</dbReference>
<keyword evidence="3" id="KW-1185">Reference proteome</keyword>
<name>A0A822XQR7_NELNU</name>
<keyword evidence="1" id="KW-1133">Transmembrane helix</keyword>
<evidence type="ECO:0000256" key="1">
    <source>
        <dbReference type="SAM" id="Phobius"/>
    </source>
</evidence>
<organism evidence="2 3">
    <name type="scientific">Nelumbo nucifera</name>
    <name type="common">Sacred lotus</name>
    <dbReference type="NCBI Taxonomy" id="4432"/>
    <lineage>
        <taxon>Eukaryota</taxon>
        <taxon>Viridiplantae</taxon>
        <taxon>Streptophyta</taxon>
        <taxon>Embryophyta</taxon>
        <taxon>Tracheophyta</taxon>
        <taxon>Spermatophyta</taxon>
        <taxon>Magnoliopsida</taxon>
        <taxon>Proteales</taxon>
        <taxon>Nelumbonaceae</taxon>
        <taxon>Nelumbo</taxon>
    </lineage>
</organism>
<accession>A0A822XQR7</accession>
<feature type="transmembrane region" description="Helical" evidence="1">
    <location>
        <begin position="78"/>
        <end position="108"/>
    </location>
</feature>
<dbReference type="Pfam" id="PF04654">
    <property type="entry name" value="DUF599"/>
    <property type="match status" value="1"/>
</dbReference>
<evidence type="ECO:0000313" key="3">
    <source>
        <dbReference type="Proteomes" id="UP000607653"/>
    </source>
</evidence>
<keyword evidence="1" id="KW-0812">Transmembrane</keyword>
<dbReference type="Proteomes" id="UP000607653">
    <property type="component" value="Unassembled WGS sequence"/>
</dbReference>
<sequence>MKFEKEYLDLFLVPTGLWIMFSYHLFLLYRVLRYPQTTVIGYENHNKMAWVERMMQTETRDLGSALAVISNNTTAATFLGSMCITLSSLIGTWVAGSAQNIFVSRLIFGDTSQTTMSMKYISLLSFFLVAFVSFVQSARGSNFWSLGLRALYFAIILLLWIFGPIPMFAASVIMVLFLHVVDTNSLPLHQYGKPPLGQRMLGR</sequence>
<feature type="transmembrane region" description="Helical" evidence="1">
    <location>
        <begin position="7"/>
        <end position="29"/>
    </location>
</feature>
<protein>
    <submittedName>
        <fullName evidence="2">Uncharacterized protein</fullName>
    </submittedName>
</protein>
<dbReference type="InterPro" id="IPR006747">
    <property type="entry name" value="DUF599"/>
</dbReference>
<dbReference type="PANTHER" id="PTHR31168">
    <property type="entry name" value="OS02G0292800 PROTEIN"/>
    <property type="match status" value="1"/>
</dbReference>
<reference evidence="2 3" key="1">
    <citation type="journal article" date="2020" name="Mol. Biol. Evol.">
        <title>Distinct Expression and Methylation Patterns for Genes with Different Fates following a Single Whole-Genome Duplication in Flowering Plants.</title>
        <authorList>
            <person name="Shi T."/>
            <person name="Rahmani R.S."/>
            <person name="Gugger P.F."/>
            <person name="Wang M."/>
            <person name="Li H."/>
            <person name="Zhang Y."/>
            <person name="Li Z."/>
            <person name="Wang Q."/>
            <person name="Van de Peer Y."/>
            <person name="Marchal K."/>
            <person name="Chen J."/>
        </authorList>
    </citation>
    <scope>NUCLEOTIDE SEQUENCE [LARGE SCALE GENOMIC DNA]</scope>
    <source>
        <tissue evidence="2">Leaf</tissue>
    </source>
</reference>
<gene>
    <name evidence="2" type="ORF">HUJ06_024223</name>
</gene>
<feature type="transmembrane region" description="Helical" evidence="1">
    <location>
        <begin position="150"/>
        <end position="178"/>
    </location>
</feature>
<comment type="caution">
    <text evidence="2">The sequence shown here is derived from an EMBL/GenBank/DDBJ whole genome shotgun (WGS) entry which is preliminary data.</text>
</comment>